<dbReference type="Proteomes" id="UP000585474">
    <property type="component" value="Unassembled WGS sequence"/>
</dbReference>
<comment type="caution">
    <text evidence="1">The sequence shown here is derived from an EMBL/GenBank/DDBJ whole genome shotgun (WGS) entry which is preliminary data.</text>
</comment>
<organism evidence="1 2">
    <name type="scientific">Actinidia rufa</name>
    <dbReference type="NCBI Taxonomy" id="165716"/>
    <lineage>
        <taxon>Eukaryota</taxon>
        <taxon>Viridiplantae</taxon>
        <taxon>Streptophyta</taxon>
        <taxon>Embryophyta</taxon>
        <taxon>Tracheophyta</taxon>
        <taxon>Spermatophyta</taxon>
        <taxon>Magnoliopsida</taxon>
        <taxon>eudicotyledons</taxon>
        <taxon>Gunneridae</taxon>
        <taxon>Pentapetalae</taxon>
        <taxon>asterids</taxon>
        <taxon>Ericales</taxon>
        <taxon>Actinidiaceae</taxon>
        <taxon>Actinidia</taxon>
    </lineage>
</organism>
<reference evidence="1 2" key="1">
    <citation type="submission" date="2019-07" db="EMBL/GenBank/DDBJ databases">
        <title>De Novo Assembly of kiwifruit Actinidia rufa.</title>
        <authorList>
            <person name="Sugita-Konishi S."/>
            <person name="Sato K."/>
            <person name="Mori E."/>
            <person name="Abe Y."/>
            <person name="Kisaki G."/>
            <person name="Hamano K."/>
            <person name="Suezawa K."/>
            <person name="Otani M."/>
            <person name="Fukuda T."/>
            <person name="Manabe T."/>
            <person name="Gomi K."/>
            <person name="Tabuchi M."/>
            <person name="Akimitsu K."/>
            <person name="Kataoka I."/>
        </authorList>
    </citation>
    <scope>NUCLEOTIDE SEQUENCE [LARGE SCALE GENOMIC DNA]</scope>
    <source>
        <strain evidence="2">cv. Fuchu</strain>
    </source>
</reference>
<proteinExistence type="predicted"/>
<protein>
    <submittedName>
        <fullName evidence="1">Uncharacterized protein</fullName>
    </submittedName>
</protein>
<sequence>MYLPNSTSTEPFLLLVATDYGGDGNVGVAVVGCAALRRGSKEGEGVVDEGGREEREWATFGCDGGGGFLIRKNGQQRKGKRDGGEKWGVFFVSSSTVRKRSDETGRIYNK</sequence>
<name>A0A7J0F3T3_9ERIC</name>
<accession>A0A7J0F3T3</accession>
<gene>
    <name evidence="1" type="ORF">Acr_08g0016690</name>
</gene>
<keyword evidence="2" id="KW-1185">Reference proteome</keyword>
<dbReference type="AlphaFoldDB" id="A0A7J0F3T3"/>
<evidence type="ECO:0000313" key="1">
    <source>
        <dbReference type="EMBL" id="GFY93273.1"/>
    </source>
</evidence>
<evidence type="ECO:0000313" key="2">
    <source>
        <dbReference type="Proteomes" id="UP000585474"/>
    </source>
</evidence>
<dbReference type="EMBL" id="BJWL01000008">
    <property type="protein sequence ID" value="GFY93273.1"/>
    <property type="molecule type" value="Genomic_DNA"/>
</dbReference>